<dbReference type="Gene3D" id="3.90.600.10">
    <property type="entry name" value="Phosphoribosylglycinamide synthetase, C-terminal domain"/>
    <property type="match status" value="1"/>
</dbReference>
<feature type="domain" description="Phosphoribosylglycinamide synthetase C-domain" evidence="8">
    <location>
        <begin position="316"/>
        <end position="414"/>
    </location>
</feature>
<keyword evidence="2" id="KW-0547">Nucleotide-binding</keyword>
<dbReference type="SMART" id="SM01209">
    <property type="entry name" value="GARS_A"/>
    <property type="match status" value="1"/>
</dbReference>
<dbReference type="InterPro" id="IPR020561">
    <property type="entry name" value="PRibGlycinamid_synth_ATP-grasp"/>
</dbReference>
<evidence type="ECO:0000256" key="7">
    <source>
        <dbReference type="ARBA" id="ARBA00042864"/>
    </source>
</evidence>
<evidence type="ECO:0000256" key="6">
    <source>
        <dbReference type="ARBA" id="ARBA00042242"/>
    </source>
</evidence>
<dbReference type="InterPro" id="IPR020560">
    <property type="entry name" value="PRibGlycinamide_synth_C-dom"/>
</dbReference>
<dbReference type="AlphaFoldDB" id="A0A1F8GI51"/>
<dbReference type="GO" id="GO:0009113">
    <property type="term" value="P:purine nucleobase biosynthetic process"/>
    <property type="evidence" value="ECO:0007669"/>
    <property type="project" value="InterPro"/>
</dbReference>
<evidence type="ECO:0000256" key="2">
    <source>
        <dbReference type="ARBA" id="ARBA00022741"/>
    </source>
</evidence>
<evidence type="ECO:0000313" key="9">
    <source>
        <dbReference type="EMBL" id="OGN24720.1"/>
    </source>
</evidence>
<dbReference type="Gene3D" id="3.30.470.20">
    <property type="entry name" value="ATP-grasp fold, B domain"/>
    <property type="match status" value="1"/>
</dbReference>
<evidence type="ECO:0000256" key="5">
    <source>
        <dbReference type="ARBA" id="ARBA00038345"/>
    </source>
</evidence>
<protein>
    <recommendedName>
        <fullName evidence="6">Glycinamide ribonucleotide synthetase</fullName>
    </recommendedName>
    <alternativeName>
        <fullName evidence="7">Phosphoribosylglycinamide synthetase</fullName>
    </alternativeName>
</protein>
<sequence>MGPVYKFLFISLGYAGDVAWQLKKEGHEVKYYLNPKYGDDLYDGFFEKIKNWKDYVDWADVIIFDDTGFGNLADELRKKGKAVIGGTAYTDRLEEDREFGQSEMKRVGMLTLSHWDFDNYDTALEFIRENPGRYVFKPSGLVTSDVKDLLFLGKEEDGRDLYEIINHNKILLQKKFKRFQLQKLASGVEIGVSAFFNGVDFIYPITIGFEHKRLFPGELGPLTGEMGTSIFFCEPNYFFNITLEKMRGDLQKAGYVGFIDINCIANGRGIYPLEFTCRFGYPFISIQLEGITSPIGEFFFAIANHKPYDLKAKRGFQIGVVCATPPFPFYDKSKVGIYKDLSILFKKPNLDGVHLGDVKLVDGDWRLAGDEGYDLVITGSGTTMEEARKQAYGRIDNIILQNIFYRTDIGATWSEDSDRLHSWGYLEQVQWPTRTENSL</sequence>
<dbReference type="GO" id="GO:0004637">
    <property type="term" value="F:phosphoribosylamine-glycine ligase activity"/>
    <property type="evidence" value="ECO:0007669"/>
    <property type="project" value="InterPro"/>
</dbReference>
<dbReference type="SMART" id="SM01210">
    <property type="entry name" value="GARS_C"/>
    <property type="match status" value="1"/>
</dbReference>
<gene>
    <name evidence="9" type="ORF">A3A13_00865</name>
</gene>
<evidence type="ECO:0000256" key="3">
    <source>
        <dbReference type="ARBA" id="ARBA00022755"/>
    </source>
</evidence>
<dbReference type="PANTHER" id="PTHR43472:SF1">
    <property type="entry name" value="PHOSPHORIBOSYLAMINE--GLYCINE LIGASE, CHLOROPLASTIC"/>
    <property type="match status" value="1"/>
</dbReference>
<dbReference type="InterPro" id="IPR000115">
    <property type="entry name" value="PRibGlycinamide_synth"/>
</dbReference>
<organism evidence="9 10">
    <name type="scientific">Candidatus Yanofskybacteria bacterium RIFCSPLOWO2_01_FULL_43_22</name>
    <dbReference type="NCBI Taxonomy" id="1802695"/>
    <lineage>
        <taxon>Bacteria</taxon>
        <taxon>Candidatus Yanofskyibacteriota</taxon>
    </lineage>
</organism>
<name>A0A1F8GI51_9BACT</name>
<evidence type="ECO:0000256" key="1">
    <source>
        <dbReference type="ARBA" id="ARBA00022598"/>
    </source>
</evidence>
<keyword evidence="1" id="KW-0436">Ligase</keyword>
<evidence type="ECO:0000313" key="10">
    <source>
        <dbReference type="Proteomes" id="UP000178911"/>
    </source>
</evidence>
<comment type="similarity">
    <text evidence="5">Belongs to the GARS family.</text>
</comment>
<evidence type="ECO:0000256" key="4">
    <source>
        <dbReference type="ARBA" id="ARBA00022840"/>
    </source>
</evidence>
<dbReference type="GO" id="GO:0006164">
    <property type="term" value="P:purine nucleotide biosynthetic process"/>
    <property type="evidence" value="ECO:0007669"/>
    <property type="project" value="UniProtKB-KW"/>
</dbReference>
<dbReference type="GO" id="GO:0005524">
    <property type="term" value="F:ATP binding"/>
    <property type="evidence" value="ECO:0007669"/>
    <property type="project" value="UniProtKB-KW"/>
</dbReference>
<accession>A0A1F8GI51</accession>
<dbReference type="InterPro" id="IPR011054">
    <property type="entry name" value="Rudment_hybrid_motif"/>
</dbReference>
<keyword evidence="4" id="KW-0067">ATP-binding</keyword>
<proteinExistence type="inferred from homology"/>
<dbReference type="STRING" id="1802695.A3A13_00865"/>
<dbReference type="PANTHER" id="PTHR43472">
    <property type="entry name" value="PHOSPHORIBOSYLAMINE--GLYCINE LIGASE"/>
    <property type="match status" value="1"/>
</dbReference>
<dbReference type="SUPFAM" id="SSF56059">
    <property type="entry name" value="Glutathione synthetase ATP-binding domain-like"/>
    <property type="match status" value="1"/>
</dbReference>
<dbReference type="Proteomes" id="UP000178911">
    <property type="component" value="Unassembled WGS sequence"/>
</dbReference>
<evidence type="ECO:0000259" key="8">
    <source>
        <dbReference type="SMART" id="SM01210"/>
    </source>
</evidence>
<comment type="caution">
    <text evidence="9">The sequence shown here is derived from an EMBL/GenBank/DDBJ whole genome shotgun (WGS) entry which is preliminary data.</text>
</comment>
<reference evidence="9 10" key="1">
    <citation type="journal article" date="2016" name="Nat. Commun.">
        <title>Thousands of microbial genomes shed light on interconnected biogeochemical processes in an aquifer system.</title>
        <authorList>
            <person name="Anantharaman K."/>
            <person name="Brown C.T."/>
            <person name="Hug L.A."/>
            <person name="Sharon I."/>
            <person name="Castelle C.J."/>
            <person name="Probst A.J."/>
            <person name="Thomas B.C."/>
            <person name="Singh A."/>
            <person name="Wilkins M.J."/>
            <person name="Karaoz U."/>
            <person name="Brodie E.L."/>
            <person name="Williams K.H."/>
            <person name="Hubbard S.S."/>
            <person name="Banfield J.F."/>
        </authorList>
    </citation>
    <scope>NUCLEOTIDE SEQUENCE [LARGE SCALE GENOMIC DNA]</scope>
</reference>
<dbReference type="SUPFAM" id="SSF51246">
    <property type="entry name" value="Rudiment single hybrid motif"/>
    <property type="match status" value="1"/>
</dbReference>
<keyword evidence="3" id="KW-0658">Purine biosynthesis</keyword>
<dbReference type="EMBL" id="MGKJ01000010">
    <property type="protein sequence ID" value="OGN24720.1"/>
    <property type="molecule type" value="Genomic_DNA"/>
</dbReference>
<dbReference type="Pfam" id="PF01071">
    <property type="entry name" value="GARS_A"/>
    <property type="match status" value="1"/>
</dbReference>
<dbReference type="InterPro" id="IPR037123">
    <property type="entry name" value="PRibGlycinamide_synth_C_sf"/>
</dbReference>